<dbReference type="Proteomes" id="UP001465976">
    <property type="component" value="Unassembled WGS sequence"/>
</dbReference>
<sequence>MLKQCRYFLRSMVKKKRDACDSNTAPLLSAESSPGTPTPSAEEPQPIQIIRLPDSFDYDHLVERAAVEAEDEGDILEDLDPGIHSLSLDDGNDNLAALAPSEHATVNSPSDSIPSSSTTSYHHRKRIEIRKGKQKAEKDSDDIDYTPSARTVTEAIRKAKIRRLELDAASFNAAKGAHTAKPGQRDTKDTLTEKAREWTLQELVDLGYLHIPWDGVNPLLVVDCKGRIIAFLAGRPNRQDFVDDMMGLFDAMMLESKRMGWDGVLNALHKRGWFPAFNHGITMGMGTSTPVALRNDPEVEGVLSRLLSLPALKRLNGYHNGIVKTWEPRLHHAYRSTVETMHQRLPKLPRNFRNSIFTASAFNFGGKVRTIEHRDHMNWPFGLCVITAMGRFDATRSGHLVLKEFKLVFDFPHASTAAIPSACCTHFNTAIAPGDQRVSFTQYTAGAIFRWVENGCRTEASIKLADEQEWRAIQQRKKTAVAERLKLYSTVDEIIALVD</sequence>
<protein>
    <submittedName>
        <fullName evidence="2">Uncharacterized protein</fullName>
    </submittedName>
</protein>
<evidence type="ECO:0000313" key="3">
    <source>
        <dbReference type="Proteomes" id="UP001465976"/>
    </source>
</evidence>
<feature type="region of interest" description="Disordered" evidence="1">
    <location>
        <begin position="19"/>
        <end position="46"/>
    </location>
</feature>
<feature type="compositionally biased region" description="Low complexity" evidence="1">
    <location>
        <begin position="108"/>
        <end position="120"/>
    </location>
</feature>
<feature type="compositionally biased region" description="Basic and acidic residues" evidence="1">
    <location>
        <begin position="129"/>
        <end position="138"/>
    </location>
</feature>
<gene>
    <name evidence="2" type="ORF">V5O48_016354</name>
</gene>
<name>A0ABR3ERX2_9AGAR</name>
<evidence type="ECO:0000256" key="1">
    <source>
        <dbReference type="SAM" id="MobiDB-lite"/>
    </source>
</evidence>
<dbReference type="Gene3D" id="3.60.130.30">
    <property type="match status" value="1"/>
</dbReference>
<proteinExistence type="predicted"/>
<keyword evidence="3" id="KW-1185">Reference proteome</keyword>
<reference evidence="2 3" key="1">
    <citation type="submission" date="2024-02" db="EMBL/GenBank/DDBJ databases">
        <title>A draft genome for the cacao thread blight pathogen Marasmius crinis-equi.</title>
        <authorList>
            <person name="Cohen S.P."/>
            <person name="Baruah I.K."/>
            <person name="Amoako-Attah I."/>
            <person name="Bukari Y."/>
            <person name="Meinhardt L.W."/>
            <person name="Bailey B.A."/>
        </authorList>
    </citation>
    <scope>NUCLEOTIDE SEQUENCE [LARGE SCALE GENOMIC DNA]</scope>
    <source>
        <strain evidence="2 3">GH-76</strain>
    </source>
</reference>
<accession>A0ABR3ERX2</accession>
<feature type="region of interest" description="Disordered" evidence="1">
    <location>
        <begin position="102"/>
        <end position="145"/>
    </location>
</feature>
<dbReference type="EMBL" id="JBAHYK010002172">
    <property type="protein sequence ID" value="KAL0565665.1"/>
    <property type="molecule type" value="Genomic_DNA"/>
</dbReference>
<feature type="compositionally biased region" description="Polar residues" evidence="1">
    <location>
        <begin position="21"/>
        <end position="39"/>
    </location>
</feature>
<evidence type="ECO:0000313" key="2">
    <source>
        <dbReference type="EMBL" id="KAL0565665.1"/>
    </source>
</evidence>
<organism evidence="2 3">
    <name type="scientific">Marasmius crinis-equi</name>
    <dbReference type="NCBI Taxonomy" id="585013"/>
    <lineage>
        <taxon>Eukaryota</taxon>
        <taxon>Fungi</taxon>
        <taxon>Dikarya</taxon>
        <taxon>Basidiomycota</taxon>
        <taxon>Agaricomycotina</taxon>
        <taxon>Agaricomycetes</taxon>
        <taxon>Agaricomycetidae</taxon>
        <taxon>Agaricales</taxon>
        <taxon>Marasmiineae</taxon>
        <taxon>Marasmiaceae</taxon>
        <taxon>Marasmius</taxon>
    </lineage>
</organism>
<comment type="caution">
    <text evidence="2">The sequence shown here is derived from an EMBL/GenBank/DDBJ whole genome shotgun (WGS) entry which is preliminary data.</text>
</comment>